<dbReference type="Gene3D" id="3.30.40.10">
    <property type="entry name" value="Zinc/RING finger domain, C3HC4 (zinc finger)"/>
    <property type="match status" value="1"/>
</dbReference>
<sequence length="245" mass="27173">MKNKKKKQNNKKGKGQNNSESDNQNVEGKCSHVQECVKFTNLNNTIPHADLSKCQDCLKLIEKPTEASRDKKSDSVVDGNDGPDSTQGEEKSGICICLRCGNIACSRQSSHQHAVQHYNSKTSHPLVINLSNWVIWCYKCDNEVDVEINPALGQCLTLLKKALGVKNAKQEKRIETSQKKSTSNNYSLAGNNNAVNGLANLGNTCFFNSVMQNLCQSQLLRVAVKHLMASDFQFCILPSEDKQEL</sequence>
<comment type="caution">
    <text evidence="2">The sequence shown here is derived from an EMBL/GenBank/DDBJ whole genome shotgun (WGS) entry which is preliminary data.</text>
</comment>
<dbReference type="InterPro" id="IPR028889">
    <property type="entry name" value="USP"/>
</dbReference>
<name>A0A6S7JQU1_PARCT</name>
<feature type="region of interest" description="Disordered" evidence="1">
    <location>
        <begin position="68"/>
        <end position="90"/>
    </location>
</feature>
<evidence type="ECO:0000313" key="3">
    <source>
        <dbReference type="Proteomes" id="UP001152795"/>
    </source>
</evidence>
<dbReference type="SUPFAM" id="SSF54001">
    <property type="entry name" value="Cysteine proteinases"/>
    <property type="match status" value="1"/>
</dbReference>
<proteinExistence type="predicted"/>
<dbReference type="GO" id="GO:0004843">
    <property type="term" value="F:cysteine-type deubiquitinase activity"/>
    <property type="evidence" value="ECO:0007669"/>
    <property type="project" value="InterPro"/>
</dbReference>
<dbReference type="PROSITE" id="PS50271">
    <property type="entry name" value="ZF_UBP"/>
    <property type="match status" value="1"/>
</dbReference>
<accession>A0A6S7JQU1</accession>
<dbReference type="GO" id="GO:0008270">
    <property type="term" value="F:zinc ion binding"/>
    <property type="evidence" value="ECO:0007669"/>
    <property type="project" value="InterPro"/>
</dbReference>
<gene>
    <name evidence="2" type="ORF">PACLA_8A014491</name>
</gene>
<organism evidence="2 3">
    <name type="scientific">Paramuricea clavata</name>
    <name type="common">Red gorgonian</name>
    <name type="synonym">Violescent sea-whip</name>
    <dbReference type="NCBI Taxonomy" id="317549"/>
    <lineage>
        <taxon>Eukaryota</taxon>
        <taxon>Metazoa</taxon>
        <taxon>Cnidaria</taxon>
        <taxon>Anthozoa</taxon>
        <taxon>Octocorallia</taxon>
        <taxon>Malacalcyonacea</taxon>
        <taxon>Plexauridae</taxon>
        <taxon>Paramuricea</taxon>
    </lineage>
</organism>
<dbReference type="InterPro" id="IPR013083">
    <property type="entry name" value="Znf_RING/FYVE/PHD"/>
</dbReference>
<protein>
    <submittedName>
        <fullName evidence="2">Ubiquitin carboxyl-terminal hydrolase 16 isoform X1</fullName>
    </submittedName>
</protein>
<reference evidence="2" key="1">
    <citation type="submission" date="2020-04" db="EMBL/GenBank/DDBJ databases">
        <authorList>
            <person name="Alioto T."/>
            <person name="Alioto T."/>
            <person name="Gomez Garrido J."/>
        </authorList>
    </citation>
    <scope>NUCLEOTIDE SEQUENCE</scope>
    <source>
        <strain evidence="2">A484AB</strain>
    </source>
</reference>
<dbReference type="OrthoDB" id="2020758at2759"/>
<dbReference type="PROSITE" id="PS00972">
    <property type="entry name" value="USP_1"/>
    <property type="match status" value="1"/>
</dbReference>
<keyword evidence="2" id="KW-0378">Hydrolase</keyword>
<evidence type="ECO:0000256" key="1">
    <source>
        <dbReference type="SAM" id="MobiDB-lite"/>
    </source>
</evidence>
<keyword evidence="3" id="KW-1185">Reference proteome</keyword>
<dbReference type="InterPro" id="IPR038765">
    <property type="entry name" value="Papain-like_cys_pep_sf"/>
</dbReference>
<dbReference type="Gene3D" id="3.90.70.10">
    <property type="entry name" value="Cysteine proteinases"/>
    <property type="match status" value="1"/>
</dbReference>
<feature type="non-terminal residue" evidence="2">
    <location>
        <position position="1"/>
    </location>
</feature>
<feature type="compositionally biased region" description="Basic residues" evidence="1">
    <location>
        <begin position="1"/>
        <end position="14"/>
    </location>
</feature>
<dbReference type="InterPro" id="IPR018200">
    <property type="entry name" value="USP_CS"/>
</dbReference>
<dbReference type="Pfam" id="PF02148">
    <property type="entry name" value="zf-UBP"/>
    <property type="match status" value="1"/>
</dbReference>
<feature type="region of interest" description="Disordered" evidence="1">
    <location>
        <begin position="1"/>
        <end position="26"/>
    </location>
</feature>
<evidence type="ECO:0000313" key="2">
    <source>
        <dbReference type="EMBL" id="CAB4033897.1"/>
    </source>
</evidence>
<dbReference type="AlphaFoldDB" id="A0A6S7JQU1"/>
<dbReference type="PROSITE" id="PS50235">
    <property type="entry name" value="USP_3"/>
    <property type="match status" value="1"/>
</dbReference>
<dbReference type="SMART" id="SM00290">
    <property type="entry name" value="ZnF_UBP"/>
    <property type="match status" value="1"/>
</dbReference>
<dbReference type="Proteomes" id="UP001152795">
    <property type="component" value="Unassembled WGS sequence"/>
</dbReference>
<dbReference type="EMBL" id="CACRXK020019646">
    <property type="protein sequence ID" value="CAB4033897.1"/>
    <property type="molecule type" value="Genomic_DNA"/>
</dbReference>
<dbReference type="InterPro" id="IPR001607">
    <property type="entry name" value="Znf_UBP"/>
</dbReference>
<dbReference type="SUPFAM" id="SSF57850">
    <property type="entry name" value="RING/U-box"/>
    <property type="match status" value="1"/>
</dbReference>